<dbReference type="Proteomes" id="UP000054423">
    <property type="component" value="Unassembled WGS sequence"/>
</dbReference>
<dbReference type="EMBL" id="KI683758">
    <property type="protein sequence ID" value="ETL77351.1"/>
    <property type="molecule type" value="Genomic_DNA"/>
</dbReference>
<organism evidence="1">
    <name type="scientific">Phytophthora nicotianae</name>
    <name type="common">Potato buckeye rot agent</name>
    <name type="synonym">Phytophthora parasitica</name>
    <dbReference type="NCBI Taxonomy" id="4792"/>
    <lineage>
        <taxon>Eukaryota</taxon>
        <taxon>Sar</taxon>
        <taxon>Stramenopiles</taxon>
        <taxon>Oomycota</taxon>
        <taxon>Peronosporomycetes</taxon>
        <taxon>Peronosporales</taxon>
        <taxon>Peronosporaceae</taxon>
        <taxon>Phytophthora</taxon>
    </lineage>
</organism>
<name>W2JWN6_PHYNI</name>
<proteinExistence type="predicted"/>
<gene>
    <name evidence="1" type="ORF">L917_21707</name>
</gene>
<sequence>MEPPALQVELNESAHATLDRCREARPANTIRAYAPKQREFKMWKKS</sequence>
<protein>
    <submittedName>
        <fullName evidence="1">Uncharacterized protein</fullName>
    </submittedName>
</protein>
<dbReference type="AlphaFoldDB" id="W2JWN6"/>
<dbReference type="OrthoDB" id="120164at2759"/>
<reference evidence="1" key="1">
    <citation type="submission" date="2013-11" db="EMBL/GenBank/DDBJ databases">
        <title>The Genome Sequence of Phytophthora parasitica CHvinca01.</title>
        <authorList>
            <consortium name="The Broad Institute Genomics Platform"/>
            <person name="Russ C."/>
            <person name="Tyler B."/>
            <person name="Panabieres F."/>
            <person name="Shan W."/>
            <person name="Tripathy S."/>
            <person name="Grunwald N."/>
            <person name="Machado M."/>
            <person name="Johnson C.S."/>
            <person name="Arredondo F."/>
            <person name="Hong C."/>
            <person name="Coffey M."/>
            <person name="Young S.K."/>
            <person name="Zeng Q."/>
            <person name="Gargeya S."/>
            <person name="Fitzgerald M."/>
            <person name="Abouelleil A."/>
            <person name="Alvarado L."/>
            <person name="Chapman S.B."/>
            <person name="Gainer-Dewar J."/>
            <person name="Goldberg J."/>
            <person name="Griggs A."/>
            <person name="Gujja S."/>
            <person name="Hansen M."/>
            <person name="Howarth C."/>
            <person name="Imamovic A."/>
            <person name="Ireland A."/>
            <person name="Larimer J."/>
            <person name="McCowan C."/>
            <person name="Murphy C."/>
            <person name="Pearson M."/>
            <person name="Poon T.W."/>
            <person name="Priest M."/>
            <person name="Roberts A."/>
            <person name="Saif S."/>
            <person name="Shea T."/>
            <person name="Sykes S."/>
            <person name="Wortman J."/>
            <person name="Nusbaum C."/>
            <person name="Birren B."/>
        </authorList>
    </citation>
    <scope>NUCLEOTIDE SEQUENCE [LARGE SCALE GENOMIC DNA]</scope>
    <source>
        <strain evidence="1">CHvinca01</strain>
    </source>
</reference>
<evidence type="ECO:0000313" key="1">
    <source>
        <dbReference type="EMBL" id="ETL77351.1"/>
    </source>
</evidence>
<accession>W2JWN6</accession>